<proteinExistence type="predicted"/>
<dbReference type="OrthoDB" id="9770415at2"/>
<evidence type="ECO:0000313" key="12">
    <source>
        <dbReference type="EMBL" id="RKP57254.1"/>
    </source>
</evidence>
<evidence type="ECO:0000256" key="9">
    <source>
        <dbReference type="SAM" id="Phobius"/>
    </source>
</evidence>
<evidence type="ECO:0000256" key="4">
    <source>
        <dbReference type="ARBA" id="ARBA00022692"/>
    </source>
</evidence>
<dbReference type="SMART" id="SM00382">
    <property type="entry name" value="AAA"/>
    <property type="match status" value="1"/>
</dbReference>
<dbReference type="PROSITE" id="PS50893">
    <property type="entry name" value="ABC_TRANSPORTER_2"/>
    <property type="match status" value="1"/>
</dbReference>
<dbReference type="RefSeq" id="WP_120974869.1">
    <property type="nucleotide sequence ID" value="NZ_RBZM01000002.1"/>
</dbReference>
<keyword evidence="6 12" id="KW-0067">ATP-binding</keyword>
<keyword evidence="2" id="KW-0813">Transport</keyword>
<evidence type="ECO:0000259" key="10">
    <source>
        <dbReference type="PROSITE" id="PS50893"/>
    </source>
</evidence>
<keyword evidence="13" id="KW-1185">Reference proteome</keyword>
<comment type="caution">
    <text evidence="12">The sequence shown here is derived from an EMBL/GenBank/DDBJ whole genome shotgun (WGS) entry which is preliminary data.</text>
</comment>
<dbReference type="SUPFAM" id="SSF52540">
    <property type="entry name" value="P-loop containing nucleoside triphosphate hydrolases"/>
    <property type="match status" value="1"/>
</dbReference>
<keyword evidence="8 9" id="KW-0472">Membrane</keyword>
<dbReference type="GO" id="GO:0005524">
    <property type="term" value="F:ATP binding"/>
    <property type="evidence" value="ECO:0007669"/>
    <property type="project" value="UniProtKB-KW"/>
</dbReference>
<dbReference type="AlphaFoldDB" id="A0A494Y3I0"/>
<dbReference type="Gene3D" id="1.20.1560.10">
    <property type="entry name" value="ABC transporter type 1, transmembrane domain"/>
    <property type="match status" value="1"/>
</dbReference>
<dbReference type="Proteomes" id="UP000282076">
    <property type="component" value="Unassembled WGS sequence"/>
</dbReference>
<dbReference type="InterPro" id="IPR011527">
    <property type="entry name" value="ABC1_TM_dom"/>
</dbReference>
<dbReference type="PANTHER" id="PTHR43394:SF1">
    <property type="entry name" value="ATP-BINDING CASSETTE SUB-FAMILY B MEMBER 10, MITOCHONDRIAL"/>
    <property type="match status" value="1"/>
</dbReference>
<accession>A0A494Y3I0</accession>
<dbReference type="FunFam" id="1.20.1560.10:FF:000040">
    <property type="entry name" value="Multidrug ABC transporter ATP-binding protein"/>
    <property type="match status" value="1"/>
</dbReference>
<evidence type="ECO:0000256" key="5">
    <source>
        <dbReference type="ARBA" id="ARBA00022741"/>
    </source>
</evidence>
<feature type="transmembrane region" description="Helical" evidence="9">
    <location>
        <begin position="278"/>
        <end position="296"/>
    </location>
</feature>
<dbReference type="PROSITE" id="PS50929">
    <property type="entry name" value="ABC_TM1F"/>
    <property type="match status" value="1"/>
</dbReference>
<dbReference type="GO" id="GO:0005886">
    <property type="term" value="C:plasma membrane"/>
    <property type="evidence" value="ECO:0007669"/>
    <property type="project" value="UniProtKB-SubCell"/>
</dbReference>
<evidence type="ECO:0000256" key="2">
    <source>
        <dbReference type="ARBA" id="ARBA00022448"/>
    </source>
</evidence>
<dbReference type="PROSITE" id="PS00211">
    <property type="entry name" value="ABC_TRANSPORTER_1"/>
    <property type="match status" value="1"/>
</dbReference>
<feature type="transmembrane region" description="Helical" evidence="9">
    <location>
        <begin position="52"/>
        <end position="77"/>
    </location>
</feature>
<dbReference type="InterPro" id="IPR036640">
    <property type="entry name" value="ABC1_TM_sf"/>
</dbReference>
<dbReference type="Gene3D" id="3.40.50.300">
    <property type="entry name" value="P-loop containing nucleotide triphosphate hydrolases"/>
    <property type="match status" value="1"/>
</dbReference>
<organism evidence="12 13">
    <name type="scientific">Cohnella endophytica</name>
    <dbReference type="NCBI Taxonomy" id="2419778"/>
    <lineage>
        <taxon>Bacteria</taxon>
        <taxon>Bacillati</taxon>
        <taxon>Bacillota</taxon>
        <taxon>Bacilli</taxon>
        <taxon>Bacillales</taxon>
        <taxon>Paenibacillaceae</taxon>
        <taxon>Cohnella</taxon>
    </lineage>
</organism>
<evidence type="ECO:0000256" key="1">
    <source>
        <dbReference type="ARBA" id="ARBA00004651"/>
    </source>
</evidence>
<dbReference type="Pfam" id="PF00664">
    <property type="entry name" value="ABC_membrane"/>
    <property type="match status" value="1"/>
</dbReference>
<name>A0A494Y3I0_9BACL</name>
<dbReference type="InterPro" id="IPR017871">
    <property type="entry name" value="ABC_transporter-like_CS"/>
</dbReference>
<keyword evidence="7 9" id="KW-1133">Transmembrane helix</keyword>
<evidence type="ECO:0000259" key="11">
    <source>
        <dbReference type="PROSITE" id="PS50929"/>
    </source>
</evidence>
<keyword evidence="4 9" id="KW-0812">Transmembrane</keyword>
<evidence type="ECO:0000313" key="13">
    <source>
        <dbReference type="Proteomes" id="UP000282076"/>
    </source>
</evidence>
<evidence type="ECO:0000256" key="8">
    <source>
        <dbReference type="ARBA" id="ARBA00023136"/>
    </source>
</evidence>
<evidence type="ECO:0000256" key="3">
    <source>
        <dbReference type="ARBA" id="ARBA00022475"/>
    </source>
</evidence>
<dbReference type="FunFam" id="3.40.50.300:FF:000854">
    <property type="entry name" value="Multidrug ABC transporter ATP-binding protein"/>
    <property type="match status" value="1"/>
</dbReference>
<dbReference type="GO" id="GO:0016887">
    <property type="term" value="F:ATP hydrolysis activity"/>
    <property type="evidence" value="ECO:0007669"/>
    <property type="project" value="InterPro"/>
</dbReference>
<dbReference type="CDD" id="cd18548">
    <property type="entry name" value="ABC_6TM_Tm287_like"/>
    <property type="match status" value="1"/>
</dbReference>
<dbReference type="Pfam" id="PF00005">
    <property type="entry name" value="ABC_tran"/>
    <property type="match status" value="1"/>
</dbReference>
<dbReference type="EMBL" id="RBZM01000002">
    <property type="protein sequence ID" value="RKP57254.1"/>
    <property type="molecule type" value="Genomic_DNA"/>
</dbReference>
<dbReference type="InterPro" id="IPR039421">
    <property type="entry name" value="Type_1_exporter"/>
</dbReference>
<evidence type="ECO:0000256" key="6">
    <source>
        <dbReference type="ARBA" id="ARBA00022840"/>
    </source>
</evidence>
<feature type="domain" description="ABC transmembrane type-1" evidence="11">
    <location>
        <begin position="16"/>
        <end position="298"/>
    </location>
</feature>
<dbReference type="PANTHER" id="PTHR43394">
    <property type="entry name" value="ATP-DEPENDENT PERMEASE MDL1, MITOCHONDRIAL"/>
    <property type="match status" value="1"/>
</dbReference>
<dbReference type="InterPro" id="IPR003439">
    <property type="entry name" value="ABC_transporter-like_ATP-bd"/>
</dbReference>
<dbReference type="SUPFAM" id="SSF90123">
    <property type="entry name" value="ABC transporter transmembrane region"/>
    <property type="match status" value="1"/>
</dbReference>
<reference evidence="12 13" key="1">
    <citation type="submission" date="2018-10" db="EMBL/GenBank/DDBJ databases">
        <title>Cohnella sp. M2MS4P-1, whole genome shotgun sequence.</title>
        <authorList>
            <person name="Tuo L."/>
        </authorList>
    </citation>
    <scope>NUCLEOTIDE SEQUENCE [LARGE SCALE GENOMIC DNA]</scope>
    <source>
        <strain evidence="12 13">M2MS4P-1</strain>
    </source>
</reference>
<gene>
    <name evidence="12" type="ORF">D7Z26_04525</name>
</gene>
<feature type="transmembrane region" description="Helical" evidence="9">
    <location>
        <begin position="155"/>
        <end position="174"/>
    </location>
</feature>
<keyword evidence="5" id="KW-0547">Nucleotide-binding</keyword>
<dbReference type="InterPro" id="IPR003593">
    <property type="entry name" value="AAA+_ATPase"/>
</dbReference>
<comment type="subcellular location">
    <subcellularLocation>
        <location evidence="1">Cell membrane</location>
        <topology evidence="1">Multi-pass membrane protein</topology>
    </subcellularLocation>
</comment>
<evidence type="ECO:0000256" key="7">
    <source>
        <dbReference type="ARBA" id="ARBA00022989"/>
    </source>
</evidence>
<dbReference type="GO" id="GO:0015421">
    <property type="term" value="F:ABC-type oligopeptide transporter activity"/>
    <property type="evidence" value="ECO:0007669"/>
    <property type="project" value="TreeGrafter"/>
</dbReference>
<feature type="transmembrane region" description="Helical" evidence="9">
    <location>
        <begin position="237"/>
        <end position="258"/>
    </location>
</feature>
<protein>
    <submittedName>
        <fullName evidence="12">ABC transporter ATP-binding protein</fullName>
    </submittedName>
</protein>
<feature type="transmembrane region" description="Helical" evidence="9">
    <location>
        <begin position="130"/>
        <end position="149"/>
    </location>
</feature>
<sequence length="587" mass="64691">MLKLFRFLKPYRWAVVVVMALILLQSLSELYLPTLMADIINDGVVKGDIPYIWKIGGFMLGVTAIGTVVSIASSFLASRISSGFGRDVRSKTFRHVENFSLQEFDKIGTASLITRTTNDITQVQGVLMMMMRLMISAPMMCIGGLIMAVSKDAHLSLVFVGALPILALTIYLIASKGIPYFKVMQKKIDKLNLVLREGLTGMRVIRSFNRFDHETKRFKEANQDLTQTAIKVNQIMAFMWPMMMLILNFSSIAIIWFGGLRVSEGNMQVGDLMAFLQYAMQIMFSLLMVSMMFVMLPRASASAVRINEVLNMQPVIVEKEKLSDDTSEEEVDEAVERLGTGGVVEFDNVSFRYPGAENPAISGISFQALPGEVTAIIGGTGSGKSTMISLIPRFYDIEDGAIRIDGTDVRDLTLEELRLKIGLVPQKALLFTGSVSDNIRYGKTDATDEEVTHAAVTAQASEFIEALPEGYAAPIAQGGTNLSGGQKQRLSIARALVRKPQIYVFDDSFSALDFKTDAKLRAALKSETTEATVIIVAQRVSTVMDANRIIVLDEGKIVGIGNHRELMESSDVYREIVSSQLSEEEIA</sequence>
<keyword evidence="3" id="KW-1003">Cell membrane</keyword>
<dbReference type="InterPro" id="IPR027417">
    <property type="entry name" value="P-loop_NTPase"/>
</dbReference>
<feature type="domain" description="ABC transporter" evidence="10">
    <location>
        <begin position="344"/>
        <end position="579"/>
    </location>
</feature>